<organism evidence="6 7">
    <name type="scientific">Equus przewalskii</name>
    <name type="common">Przewalski's horse</name>
    <name type="synonym">Equus caballus przewalskii</name>
    <dbReference type="NCBI Taxonomy" id="9798"/>
    <lineage>
        <taxon>Eukaryota</taxon>
        <taxon>Metazoa</taxon>
        <taxon>Chordata</taxon>
        <taxon>Craniata</taxon>
        <taxon>Vertebrata</taxon>
        <taxon>Euteleostomi</taxon>
        <taxon>Mammalia</taxon>
        <taxon>Eutheria</taxon>
        <taxon>Laurasiatheria</taxon>
        <taxon>Perissodactyla</taxon>
        <taxon>Equidae</taxon>
        <taxon>Equus</taxon>
    </lineage>
</organism>
<feature type="region of interest" description="Disordered" evidence="4">
    <location>
        <begin position="2038"/>
        <end position="2062"/>
    </location>
</feature>
<feature type="region of interest" description="Disordered" evidence="4">
    <location>
        <begin position="1944"/>
        <end position="1970"/>
    </location>
</feature>
<dbReference type="Pfam" id="PF15309">
    <property type="entry name" value="ALMS_motif"/>
    <property type="match status" value="1"/>
</dbReference>
<evidence type="ECO:0000313" key="6">
    <source>
        <dbReference type="Proteomes" id="UP001652662"/>
    </source>
</evidence>
<feature type="region of interest" description="Disordered" evidence="4">
    <location>
        <begin position="1563"/>
        <end position="1589"/>
    </location>
</feature>
<comment type="subcellular location">
    <subcellularLocation>
        <location evidence="1">Cytoplasm</location>
        <location evidence="1">Cytoskeleton</location>
        <location evidence="1">Microtubule organizing center</location>
        <location evidence="1">Centrosome</location>
    </subcellularLocation>
</comment>
<feature type="region of interest" description="Disordered" evidence="4">
    <location>
        <begin position="2129"/>
        <end position="2154"/>
    </location>
</feature>
<keyword evidence="3" id="KW-0206">Cytoskeleton</keyword>
<dbReference type="GeneID" id="103566219"/>
<keyword evidence="2" id="KW-0963">Cytoplasm</keyword>
<keyword evidence="6" id="KW-1185">Reference proteome</keyword>
<feature type="region of interest" description="Disordered" evidence="4">
    <location>
        <begin position="3085"/>
        <end position="3108"/>
    </location>
</feature>
<feature type="compositionally biased region" description="Basic and acidic residues" evidence="4">
    <location>
        <begin position="3764"/>
        <end position="3781"/>
    </location>
</feature>
<dbReference type="RefSeq" id="XP_070428491.1">
    <property type="nucleotide sequence ID" value="XM_070572390.1"/>
</dbReference>
<accession>A0ABM4KJX1</accession>
<dbReference type="Pfam" id="PF18727">
    <property type="entry name" value="ALMS_repeat"/>
    <property type="match status" value="31"/>
</dbReference>
<dbReference type="Proteomes" id="UP001652662">
    <property type="component" value="Chromosome 14"/>
</dbReference>
<feature type="region of interest" description="Disordered" evidence="4">
    <location>
        <begin position="4236"/>
        <end position="4259"/>
    </location>
</feature>
<evidence type="ECO:0000313" key="7">
    <source>
        <dbReference type="RefSeq" id="XP_070428491.1"/>
    </source>
</evidence>
<feature type="region of interest" description="Disordered" evidence="4">
    <location>
        <begin position="2646"/>
        <end position="2669"/>
    </location>
</feature>
<feature type="region of interest" description="Disordered" evidence="4">
    <location>
        <begin position="2512"/>
        <end position="2531"/>
    </location>
</feature>
<feature type="region of interest" description="Disordered" evidence="4">
    <location>
        <begin position="1233"/>
        <end position="1256"/>
    </location>
</feature>
<feature type="region of interest" description="Disordered" evidence="4">
    <location>
        <begin position="3971"/>
        <end position="4008"/>
    </location>
</feature>
<evidence type="ECO:0000259" key="5">
    <source>
        <dbReference type="Pfam" id="PF15309"/>
    </source>
</evidence>
<reference evidence="7" key="1">
    <citation type="submission" date="2025-08" db="UniProtKB">
        <authorList>
            <consortium name="RefSeq"/>
        </authorList>
    </citation>
    <scope>IDENTIFICATION</scope>
    <source>
        <tissue evidence="7">Blood</tissue>
    </source>
</reference>
<feature type="compositionally biased region" description="Basic and acidic residues" evidence="4">
    <location>
        <begin position="3983"/>
        <end position="3993"/>
    </location>
</feature>
<name>A0ABM4KJX1_EQUPR</name>
<proteinExistence type="predicted"/>
<feature type="region of interest" description="Disordered" evidence="4">
    <location>
        <begin position="2786"/>
        <end position="2805"/>
    </location>
</feature>
<feature type="region of interest" description="Disordered" evidence="4">
    <location>
        <begin position="1800"/>
        <end position="1822"/>
    </location>
</feature>
<feature type="region of interest" description="Disordered" evidence="4">
    <location>
        <begin position="2347"/>
        <end position="2374"/>
    </location>
</feature>
<feature type="region of interest" description="Disordered" evidence="4">
    <location>
        <begin position="3713"/>
        <end position="3781"/>
    </location>
</feature>
<feature type="region of interest" description="Disordered" evidence="4">
    <location>
        <begin position="1293"/>
        <end position="1312"/>
    </location>
</feature>
<feature type="compositionally biased region" description="Acidic residues" evidence="4">
    <location>
        <begin position="1"/>
        <end position="52"/>
    </location>
</feature>
<feature type="compositionally biased region" description="Polar residues" evidence="4">
    <location>
        <begin position="3613"/>
        <end position="3628"/>
    </location>
</feature>
<dbReference type="PANTHER" id="PTHR21553">
    <property type="entry name" value="ALMS1-RELATED"/>
    <property type="match status" value="1"/>
</dbReference>
<feature type="compositionally biased region" description="Basic and acidic residues" evidence="4">
    <location>
        <begin position="3086"/>
        <end position="3098"/>
    </location>
</feature>
<dbReference type="InterPro" id="IPR040972">
    <property type="entry name" value="ALMS_repeat"/>
</dbReference>
<feature type="region of interest" description="Disordered" evidence="4">
    <location>
        <begin position="1991"/>
        <end position="2016"/>
    </location>
</feature>
<feature type="compositionally biased region" description="Polar residues" evidence="4">
    <location>
        <begin position="2512"/>
        <end position="2522"/>
    </location>
</feature>
<feature type="compositionally biased region" description="Polar residues" evidence="4">
    <location>
        <begin position="1528"/>
        <end position="1541"/>
    </location>
</feature>
<protein>
    <submittedName>
        <fullName evidence="7">Centrosome-associated protein ALMS1 isoform X1</fullName>
    </submittedName>
</protein>
<evidence type="ECO:0000256" key="4">
    <source>
        <dbReference type="SAM" id="MobiDB-lite"/>
    </source>
</evidence>
<dbReference type="PANTHER" id="PTHR21553:SF22">
    <property type="entry name" value="CENTROSOME-ASSOCIATED PROTEIN ALMS1"/>
    <property type="match status" value="1"/>
</dbReference>
<feature type="compositionally biased region" description="Polar residues" evidence="4">
    <location>
        <begin position="1577"/>
        <end position="1587"/>
    </location>
</feature>
<feature type="domain" description="ALMS motif" evidence="5">
    <location>
        <begin position="4359"/>
        <end position="4491"/>
    </location>
</feature>
<feature type="region of interest" description="Disordered" evidence="4">
    <location>
        <begin position="1"/>
        <end position="86"/>
    </location>
</feature>
<feature type="compositionally biased region" description="Polar residues" evidence="4">
    <location>
        <begin position="3099"/>
        <end position="3108"/>
    </location>
</feature>
<dbReference type="InterPro" id="IPR029299">
    <property type="entry name" value="ALMS_motif"/>
</dbReference>
<feature type="compositionally biased region" description="Polar residues" evidence="4">
    <location>
        <begin position="3971"/>
        <end position="3980"/>
    </location>
</feature>
<feature type="region of interest" description="Disordered" evidence="4">
    <location>
        <begin position="3613"/>
        <end position="3634"/>
    </location>
</feature>
<gene>
    <name evidence="7" type="primary">ALMS1</name>
</gene>
<feature type="region of interest" description="Disordered" evidence="4">
    <location>
        <begin position="2083"/>
        <end position="2108"/>
    </location>
</feature>
<sequence length="4495" mass="500378">MEPEDLPWPGELEEEEEAAAAAEEEAGNLDQDEVSVVEEAEEEEGRELDADYESQPRESTDDEDDEEAKAWLQARPGATFPPPPLPKHRYLEGERTWPEKVVPLISHVWQQPLYQDDSGTQISDTNVVSLGSGDDQRTESWHCLPQEMASSHTLDTTQTRFNVEEEGTEVTDFPSLEEVILTQSGNQVKEPNRDFLCSPLLVIQDSFASPYLPLLTCLAQDQEFGPDSLFHQSELDFAPLRGIPGKSEDTEWFFRPSEVSEALFQATSEVASDLVSSFFSISQHPLLGSTAVESQHTFLPPEQGTKEETISSVTVDELKTPKDSDSYDALCSYMPWKTQQVVQEPETNLADKGQVSFSTSSDTTDEYITPKGSDSFEASCSYIQHWKQEVLQQSEKYLTSKDHDSYSDSSDTIDKNKIPKGSGSFGAPFSGMLWSKQGASHHPETCLISKDCVFFPCEVAPHFNNKISYSFLRCSLERRGKGIPLMSDSHYFESVYLRASAENEVKQKMDSLEGCERNEGLGKELSQCFELKENRNTLVFSEVRPRSSEIQCVENVIVLDNSVTISEAHILSRGHDTSQMEASGGPLQTTKSNLDETSQQLYFQEERNRKAASAFGGKNLDATKNIAFEAVIASIEPSKKESTVSEIRTAINKSLTNDREESEPKNADLSLLSYNDENSFFDKLSPPCCQSPPGVFEPAASKPLFYKKDDDGSSLYRHPNLKSLPNVSQEMFIKPLSLIPELKSSASLSEKSHSQAVGLCKTQSALFQCDIDNEPFLPNGKIKSVSALDLLEKVGSSNIIYPTKVSTSDSWVLQDLKQQTFEEVADSSNYILEGLQGKAESDICTLDDDTECCSLDENAVVCSERVAELEREICDQGDLTGERIELAGLENLFDDLEICDSSLHWQSTLQLPSEEESNFEEPVGHSNVDINQSFSSVLPPFVPHEPARELEYHSSDLRMLRVSPDTVPKTLKHLAGDTSKGGIAEITQSNLKPGITTTPGDSDIGSHLSLSPEDLPQLAVRSPQENTVGQHTDSFNRQALADSHLTEETLKVLAVSELANQKTEISTVPSSSYSQRGKPNVFYPQALPDGHLPEEALKVSAVPGPADQKTGISAVPPSSYSLEEKSGVFYQQVLPDSRQPEEALKVSAVSGSADQKTKKTTVASSSYSDREENVVFSQQRLPGSSVTEQALKVSVVPGPADQKSRITTIPSSFYSLEEKPGIFYQQALPDSHLSEQAQKLSASPGPAEQKPGTPTVTSTPYLHGEKPHIFYQQTLPDSLLTEQAQKVSAVPGFAEQKPGTPTVTSTSYSHREKPSIYQQELPDSHLTEQAQKVSFVPGFAEQKPGTPTVTSTPYLHGEKPHIFYQQTLPDSLLTEQAQKVSAVPGFAEQKPGTPTVTSTLYLHREKPSIYQQELPNSHLTEQAQKVSFVPGFAEQKPGTPTVTSTPYLHGEKPHIFYQQTLPDSHLTEQAQKVSAIPGRTDQNTGIQTAPSSSYSHLEAPIIFYKQELPDSHLTEKVQKVSAFPGPADQNTGIPTGSSRSYSFGEKPNILYQQKLPDSLLTEQAQKVSAVPGDAEQKTGTPTLTSTPYLHGEKPHIFYQQTAPDSRLTEQAQKVSTFPGFAEQKTGIPTVASPSYPHGEKPHIFYQQTLPDSHLTEQAQKVSAVPGFAEQKTLIPTGSSRAYSFGEKPHILYHQALPDSLLTEEALKVSSVPRASDQKTGVVIVPSSSYSPREKPSIFYQQALPGSYLPEEALKVSVAPGPTEKKSGLPSEASSFYSQREKSNIFYQQELPDSHLTEQVQKLSSVSGPADQRTGIPTVTSPSYSHREKPFIFYPQGLPDSHLPEEALKVTAVSRPADQKPGIPTVPSPSYSHREKHVFFSPQALPDSHFLEEALKISAVSGPPDQKTGLPSELSSSYSNIGKPIIFYPQDLTDSHIPEEALKVSAVPGPADQKTRLPSELSSSYSHREKSSIFYQQEPDSHLTEEALTVSAVPGPADQKTRLPSEPSSSYSHREKSSIFYQQEPDSHLTEEALTVSAVLGPADQKTRLPSEPSSSYSHREKSSIFYQQEPDSHLTEEALTVSAVPGPADQKTRLPSEPSSSYSHREKSSIFYQQEPDSHLTEEALTVSAVPGPADQKTRLPSEPSSSYSHREKSSIFYQQEPDSHLTKEALTVSGVPGQADQKTEIPTVPSSSYSYREKPVIFYQERSLSDLTEEALQILGVPGPAEQKTGISAVTSAASSHGEKPIISYQQESPDITEETLKASAVSGPADQKVGKRIIPSSSYSYRDKASIFNEQELPDPTEEALKVFAFPAPADQKTEIPIGPSSSSSHKEKLKISAVILPHDQKTELPIAPPSSHSQRKKPKNSTVIEPDDQKTPLLTVFHNFYSQRVKPSIFFKQQLPDKHQSGDILKISAVPEQTDVNSGIPVPLSSSYSYKENTNILYPQDLSDKHLTEDTLKVSTIPGPADQKTVLPTAPPSSFSHRQKPDIFYQQDLPDTHLTEDALKISSGLGQAGQSTGLSTVPPGTYSRSEKHKLVSDHIQRLIDNLDSSNSSIISNNMPLNSQADGRVIINKPESSGFEDVGSEEIRDTDSGAKTLKEIRELLMEAENIALKRCSFPAPLVPFRDVSDISFIQSKKVVCFKEPPTTDESNDGLRRRQPFTEESPSNKCIQKDISTQTNMKCERGIENWEFISSTTVGSPLQEAESKAKAALDETLRQYKAAKSVMRSEPEGCGRTTGNKIVIPMMTIIRSDSSSDASSCSWDSNSVESVSDVLLNFFPYASPKTSMTDSREEEGVSESDDGCGSSVDSLAAHVKNLLKCESSLNHAKEILRNAEEEECRVRARAWNLKFNLARECGYPISELNEDDRRKVEEIKAKLFGPGRTTDLCKGLRSPRGIGCQPEAVCSHIIIESHEKGCFRTLTAEQPQLDSRPCVFRSADTSEMIRGQQSPSSWRTRHINLSRSLDQNNPHFEVWNSLQLQSHSPFQNFTADDFKISKGLRMPFRERMNPWLSELVEPACVPPEEMDCHSSHMVPPEPMKKFTTSITFSSHQHSKCFSDSSVLKVGVTEGNQCTGASVGVFNSHFTEEQNPPRDLKQKTYSPSSFKTISHSPDKAVTILAESSRQSQKLPVEHPHQEEKLLERYFKGSLSEPSTSANCSNFKEVHFSDNHTLISMGRPSSTLGAKQKTVTRTPDLPSHIFLEQRELFDQSKVSHADHHVRKHHSPPLQHKDYVVSNLPCRIFLEKQELFEQSKSPHVDHQMRENHSPLPQGQDYIASDLPSSIFLEQRQLFEQSKVSDVDHHMRKHDSPLPQGQNCVVEKNNQPKPKSHISNINVEAKFNNVVSQSAPNQCTLVTSASTPPSNRKALSCVRITLCPKTPSKLDSGTLDKRFHSLDPASKTRMNSEFKSDLQTISSRSLEPTSTLLTSNPVAQDQESLGFLGPKSSLDFQVVQSLLDSSTVTQDLKIMPFQNSQIVTSRQTQVNISDLEGYSNPEGTPISTDRPSEEIKTPFSAFSGKFSSDAVTQITTESPEKAIFSSEIFINPEDYGHEIPHPSAQKLGKVPVKFASSSSVQQITVPHGTDAQPSLLPYKPSGSPKMYYVPQLRQIPPFLDSTSDTTVESSHSGSNDAIAPDFPAQVLGTRDDDVASVNIKHKEGIYSKRAVAKASLSVGKKPFQKDNAGSSDTIISDAKVQVSISGDENLSDKNQMKEMYSKTAVTEAAQPEEKEPLQKDTAGSSDATAAERSAQLQDTKIESLPDAQATEQKEEIHSKSELPKEAWAEDKKSLQIDIAESRCHSEFENTTHSVFRSAKFYFHHPVHPPSDQDFCHDSLGRSIFMKHSWKNFFQHHPDKQREYICLPPHHQNVEKTKMDYTKIESLSINVNLENKEAMHTSKSEAKEYPKFDKQINDPKRDHKVTAELTTQHTVSLNELWNKYQERQRQQKPPEFTGKKELSLVERLDRLAKLLQNPITHSLRPSESTQDDSRVERDVKEWSGTQQQQKNKLQKKKWYKSLEKCNKNTGDLKKGKVLSTHQARRSNQIKIEQIKFDKYILRQQPGFYYVNNTSSDSRVSEESEMLTESATNILSTTTSPAESDTLTQTDKEVTLHDRSSSISTIDTARLIKAFGHERVCLSPRRIKLYSSITDHQRRYLEKRSRKNKKVLDTCRPQITSEHTRRKHIQVANHMISSDSISSSTSSFWSSTSTLCNKQNVHMLNKGIQAGNLEIVNGVRKHTRDVGMTFPTPSSTEAREEDSDVTSWSEENIEEKRLLTNYLGDKRLRKNEQSCREGVSWFVPVENVKSCPKKENLPKLRGPGISWFAPITSTKPWREPLREQNWQGQHMDNHGSLAGSGRDPLRPFVRATLQESLHLHRPDFISRSRERIKRLKLIVQERKLQNMLQSEREALFNAVRERQGYRDPMCPLPKRGFMAAQKNRPIGKKEMIQRSKRIYEQLPEVQKKREEEKRRLEYKSYRLRAQLFKKKVANQLLGRKVPWD</sequence>
<feature type="compositionally biased region" description="Polar residues" evidence="4">
    <location>
        <begin position="1299"/>
        <end position="1308"/>
    </location>
</feature>
<feature type="region of interest" description="Disordered" evidence="4">
    <location>
        <begin position="1522"/>
        <end position="1541"/>
    </location>
</feature>
<evidence type="ECO:0000256" key="2">
    <source>
        <dbReference type="ARBA" id="ARBA00022490"/>
    </source>
</evidence>
<evidence type="ECO:0000256" key="3">
    <source>
        <dbReference type="ARBA" id="ARBA00023212"/>
    </source>
</evidence>
<evidence type="ECO:0000256" key="1">
    <source>
        <dbReference type="ARBA" id="ARBA00004300"/>
    </source>
</evidence>